<feature type="chain" id="PRO_5001493581" description="Apple domain-containing protein" evidence="1">
    <location>
        <begin position="20"/>
        <end position="107"/>
    </location>
</feature>
<protein>
    <recommendedName>
        <fullName evidence="4">Apple domain-containing protein</fullName>
    </recommendedName>
</protein>
<keyword evidence="1" id="KW-0732">Signal</keyword>
<evidence type="ECO:0008006" key="4">
    <source>
        <dbReference type="Google" id="ProtNLM"/>
    </source>
</evidence>
<name>A0A016VKW1_9BILA</name>
<comment type="caution">
    <text evidence="2">The sequence shown here is derived from an EMBL/GenBank/DDBJ whole genome shotgun (WGS) entry which is preliminary data.</text>
</comment>
<proteinExistence type="predicted"/>
<evidence type="ECO:0000313" key="2">
    <source>
        <dbReference type="EMBL" id="EYC27413.1"/>
    </source>
</evidence>
<organism evidence="2 3">
    <name type="scientific">Ancylostoma ceylanicum</name>
    <dbReference type="NCBI Taxonomy" id="53326"/>
    <lineage>
        <taxon>Eukaryota</taxon>
        <taxon>Metazoa</taxon>
        <taxon>Ecdysozoa</taxon>
        <taxon>Nematoda</taxon>
        <taxon>Chromadorea</taxon>
        <taxon>Rhabditida</taxon>
        <taxon>Rhabditina</taxon>
        <taxon>Rhabditomorpha</taxon>
        <taxon>Strongyloidea</taxon>
        <taxon>Ancylostomatidae</taxon>
        <taxon>Ancylostomatinae</taxon>
        <taxon>Ancylostoma</taxon>
    </lineage>
</organism>
<dbReference type="Proteomes" id="UP000024635">
    <property type="component" value="Unassembled WGS sequence"/>
</dbReference>
<sequence length="107" mass="12128">MIFFVHAAVLLALFGATTQDKCSMIRIHDLNGFTGKEIEHVDDYNEYTCAKLCYVDDACDAIIFDFEEEMCYMYTLPGNEPFLANTTRAVGYKIVHRSTPGCRTVIL</sequence>
<reference evidence="3" key="1">
    <citation type="journal article" date="2015" name="Nat. Genet.">
        <title>The genome and transcriptome of the zoonotic hookworm Ancylostoma ceylanicum identify infection-specific gene families.</title>
        <authorList>
            <person name="Schwarz E.M."/>
            <person name="Hu Y."/>
            <person name="Antoshechkin I."/>
            <person name="Miller M.M."/>
            <person name="Sternberg P.W."/>
            <person name="Aroian R.V."/>
        </authorList>
    </citation>
    <scope>NUCLEOTIDE SEQUENCE</scope>
    <source>
        <strain evidence="3">HY135</strain>
    </source>
</reference>
<dbReference type="OrthoDB" id="10602397at2759"/>
<evidence type="ECO:0000256" key="1">
    <source>
        <dbReference type="SAM" id="SignalP"/>
    </source>
</evidence>
<accession>A0A016VKW1</accession>
<dbReference type="AlphaFoldDB" id="A0A016VKW1"/>
<keyword evidence="3" id="KW-1185">Reference proteome</keyword>
<gene>
    <name evidence="2" type="primary">Acey_s0009.g712</name>
    <name evidence="2" type="ORF">Y032_0009g712</name>
</gene>
<feature type="signal peptide" evidence="1">
    <location>
        <begin position="1"/>
        <end position="19"/>
    </location>
</feature>
<evidence type="ECO:0000313" key="3">
    <source>
        <dbReference type="Proteomes" id="UP000024635"/>
    </source>
</evidence>
<dbReference type="EMBL" id="JARK01001345">
    <property type="protein sequence ID" value="EYC27413.1"/>
    <property type="molecule type" value="Genomic_DNA"/>
</dbReference>